<protein>
    <submittedName>
        <fullName evidence="4">Transcriptional antiterminator bglG, sigma-54 factor, interaction region</fullName>
    </submittedName>
</protein>
<dbReference type="GO" id="GO:0006355">
    <property type="term" value="P:regulation of DNA-templated transcription"/>
    <property type="evidence" value="ECO:0007669"/>
    <property type="project" value="InterPro"/>
</dbReference>
<dbReference type="Pfam" id="PF00158">
    <property type="entry name" value="Sigma54_activat"/>
    <property type="match status" value="1"/>
</dbReference>
<dbReference type="PROSITE" id="PS50045">
    <property type="entry name" value="SIGMA54_INTERACT_4"/>
    <property type="match status" value="1"/>
</dbReference>
<dbReference type="InterPro" id="IPR002078">
    <property type="entry name" value="Sigma_54_int"/>
</dbReference>
<dbReference type="InterPro" id="IPR027417">
    <property type="entry name" value="P-loop_NTPase"/>
</dbReference>
<dbReference type="PANTHER" id="PTHR32071:SF38">
    <property type="entry name" value="PSP OPERON TRANSCRIPTIONAL ACTIVATOR"/>
    <property type="match status" value="1"/>
</dbReference>
<sequence length="139" mass="15584">MVQLFYQYCIANNVLKKNAPFLTLNCAQYANNPELLTSNLFGYAKGAFTGAEEDYDGLFKSADGGLLFLDEVHRLNAEGQEKLFTYMDQGVIQRIGETAKSQSVNVRLAFATTEDLQSTFLTTFIRRIPIQVKLPTLSQ</sequence>
<dbReference type="HOGENOM" id="CLU_1842754_0_0_9"/>
<dbReference type="Gene3D" id="3.40.50.300">
    <property type="entry name" value="P-loop containing nucleotide triphosphate hydrolases"/>
    <property type="match status" value="1"/>
</dbReference>
<keyword evidence="5" id="KW-1185">Reference proteome</keyword>
<keyword evidence="1" id="KW-0547">Nucleotide-binding</keyword>
<dbReference type="Proteomes" id="UP000008456">
    <property type="component" value="Chromosome"/>
</dbReference>
<organism evidence="4 5">
    <name type="scientific">Melissococcus plutonius (strain ATCC 35311 / DSM 29964 / CIP 104052 / LMG 20360 / NCIMB 702443)</name>
    <dbReference type="NCBI Taxonomy" id="940190"/>
    <lineage>
        <taxon>Bacteria</taxon>
        <taxon>Bacillati</taxon>
        <taxon>Bacillota</taxon>
        <taxon>Bacilli</taxon>
        <taxon>Lactobacillales</taxon>
        <taxon>Enterococcaceae</taxon>
        <taxon>Melissococcus</taxon>
    </lineage>
</organism>
<gene>
    <name evidence="4" type="ordered locus">MPTP_0638</name>
</gene>
<dbReference type="AlphaFoldDB" id="F3Y9C8"/>
<dbReference type="EMBL" id="AP012200">
    <property type="protein sequence ID" value="BAK21106.1"/>
    <property type="molecule type" value="Genomic_DNA"/>
</dbReference>
<dbReference type="KEGG" id="mps:MPTP_0638"/>
<name>F3Y9C8_MELPT</name>
<keyword evidence="2" id="KW-0067">ATP-binding</keyword>
<feature type="domain" description="Sigma-54 factor interaction" evidence="3">
    <location>
        <begin position="1"/>
        <end position="139"/>
    </location>
</feature>
<evidence type="ECO:0000259" key="3">
    <source>
        <dbReference type="PROSITE" id="PS50045"/>
    </source>
</evidence>
<accession>F3Y9C8</accession>
<proteinExistence type="predicted"/>
<evidence type="ECO:0000313" key="5">
    <source>
        <dbReference type="Proteomes" id="UP000008456"/>
    </source>
</evidence>
<evidence type="ECO:0000256" key="2">
    <source>
        <dbReference type="ARBA" id="ARBA00022840"/>
    </source>
</evidence>
<dbReference type="SUPFAM" id="SSF52540">
    <property type="entry name" value="P-loop containing nucleoside triphosphate hydrolases"/>
    <property type="match status" value="1"/>
</dbReference>
<evidence type="ECO:0000256" key="1">
    <source>
        <dbReference type="ARBA" id="ARBA00022741"/>
    </source>
</evidence>
<dbReference type="GO" id="GO:0005524">
    <property type="term" value="F:ATP binding"/>
    <property type="evidence" value="ECO:0007669"/>
    <property type="project" value="UniProtKB-KW"/>
</dbReference>
<dbReference type="CDD" id="cd00009">
    <property type="entry name" value="AAA"/>
    <property type="match status" value="1"/>
</dbReference>
<reference key="2">
    <citation type="submission" date="2011-04" db="EMBL/GenBank/DDBJ databases">
        <title>Whole genome sequence of Melissococcus plutonius ATCC 35311.</title>
        <authorList>
            <person name="Okumura K."/>
            <person name="Arai R."/>
            <person name="Osaki M."/>
            <person name="Okura M."/>
            <person name="Kirikae T."/>
            <person name="Takamatsu D."/>
            <person name="Akiyama T."/>
        </authorList>
    </citation>
    <scope>NUCLEOTIDE SEQUENCE</scope>
    <source>
        <strain>ATCC 35311</strain>
    </source>
</reference>
<reference evidence="4 5" key="1">
    <citation type="journal article" date="2011" name="J. Bacteriol.">
        <title>Complete genome sequence of Melissococcus plutonius ATCC 35311.</title>
        <authorList>
            <person name="Okumura K."/>
            <person name="Arai R."/>
            <person name="Okura M."/>
            <person name="Kirikae T."/>
            <person name="Takamatsu D."/>
            <person name="Osaki M."/>
            <person name="Miyoshi-Akiyama T."/>
        </authorList>
    </citation>
    <scope>NUCLEOTIDE SEQUENCE [LARGE SCALE GENOMIC DNA]</scope>
    <source>
        <strain evidence="5">ATCC 35311 / CIP 104052 / LMG 20360 / NCIMB 702443</strain>
    </source>
</reference>
<dbReference type="STRING" id="940190.MPTP_0638"/>
<dbReference type="PANTHER" id="PTHR32071">
    <property type="entry name" value="TRANSCRIPTIONAL REGULATORY PROTEIN"/>
    <property type="match status" value="1"/>
</dbReference>
<evidence type="ECO:0000313" key="4">
    <source>
        <dbReference type="EMBL" id="BAK21106.1"/>
    </source>
</evidence>